<feature type="region of interest" description="Disordered" evidence="1">
    <location>
        <begin position="114"/>
        <end position="156"/>
    </location>
</feature>
<keyword evidence="4" id="KW-1185">Reference proteome</keyword>
<name>A0A319CV62_9EURO</name>
<dbReference type="InterPro" id="IPR036237">
    <property type="entry name" value="Xyl_isomerase-like_sf"/>
</dbReference>
<evidence type="ECO:0000256" key="1">
    <source>
        <dbReference type="SAM" id="MobiDB-lite"/>
    </source>
</evidence>
<gene>
    <name evidence="3" type="ORF">BO71DRAFT_466202</name>
</gene>
<dbReference type="Proteomes" id="UP000247810">
    <property type="component" value="Unassembled WGS sequence"/>
</dbReference>
<dbReference type="VEuPathDB" id="FungiDB:BO71DRAFT_466202"/>
<evidence type="ECO:0000313" key="3">
    <source>
        <dbReference type="EMBL" id="PYH89034.1"/>
    </source>
</evidence>
<feature type="non-terminal residue" evidence="3">
    <location>
        <position position="311"/>
    </location>
</feature>
<feature type="non-terminal residue" evidence="3">
    <location>
        <position position="1"/>
    </location>
</feature>
<dbReference type="PANTHER" id="PTHR12110">
    <property type="entry name" value="HYDROXYPYRUVATE ISOMERASE"/>
    <property type="match status" value="1"/>
</dbReference>
<dbReference type="EMBL" id="KZ826052">
    <property type="protein sequence ID" value="PYH89034.1"/>
    <property type="molecule type" value="Genomic_DNA"/>
</dbReference>
<evidence type="ECO:0000313" key="4">
    <source>
        <dbReference type="Proteomes" id="UP000247810"/>
    </source>
</evidence>
<dbReference type="STRING" id="1448320.A0A319CV62"/>
<organism evidence="3 4">
    <name type="scientific">Aspergillus ellipticus CBS 707.79</name>
    <dbReference type="NCBI Taxonomy" id="1448320"/>
    <lineage>
        <taxon>Eukaryota</taxon>
        <taxon>Fungi</taxon>
        <taxon>Dikarya</taxon>
        <taxon>Ascomycota</taxon>
        <taxon>Pezizomycotina</taxon>
        <taxon>Eurotiomycetes</taxon>
        <taxon>Eurotiomycetidae</taxon>
        <taxon>Eurotiales</taxon>
        <taxon>Aspergillaceae</taxon>
        <taxon>Aspergillus</taxon>
        <taxon>Aspergillus subgen. Circumdati</taxon>
    </lineage>
</organism>
<dbReference type="SUPFAM" id="SSF51658">
    <property type="entry name" value="Xylose isomerase-like"/>
    <property type="match status" value="1"/>
</dbReference>
<proteinExistence type="predicted"/>
<dbReference type="InterPro" id="IPR050312">
    <property type="entry name" value="IolE/XylAMocC-like"/>
</dbReference>
<dbReference type="Gene3D" id="3.20.20.150">
    <property type="entry name" value="Divalent-metal-dependent TIM barrel enzymes"/>
    <property type="match status" value="1"/>
</dbReference>
<dbReference type="Pfam" id="PF01261">
    <property type="entry name" value="AP_endonuc_2"/>
    <property type="match status" value="1"/>
</dbReference>
<protein>
    <submittedName>
        <fullName evidence="3">3-dehydroshikimate dehydratase</fullName>
    </submittedName>
</protein>
<dbReference type="AlphaFoldDB" id="A0A319CV62"/>
<feature type="domain" description="Xylose isomerase-like TIM barrel" evidence="2">
    <location>
        <begin position="21"/>
        <end position="310"/>
    </location>
</feature>
<accession>A0A319CV62</accession>
<dbReference type="PANTHER" id="PTHR12110:SF56">
    <property type="entry name" value="DEHYDRATASE, PUTATIVE (AFU_ORTHOLOGUE AFUA_6G08740)-RELATED"/>
    <property type="match status" value="1"/>
</dbReference>
<reference evidence="3 4" key="1">
    <citation type="submission" date="2018-02" db="EMBL/GenBank/DDBJ databases">
        <title>The genomes of Aspergillus section Nigri reveals drivers in fungal speciation.</title>
        <authorList>
            <consortium name="DOE Joint Genome Institute"/>
            <person name="Vesth T.C."/>
            <person name="Nybo J."/>
            <person name="Theobald S."/>
            <person name="Brandl J."/>
            <person name="Frisvad J.C."/>
            <person name="Nielsen K.F."/>
            <person name="Lyhne E.K."/>
            <person name="Kogle M.E."/>
            <person name="Kuo A."/>
            <person name="Riley R."/>
            <person name="Clum A."/>
            <person name="Nolan M."/>
            <person name="Lipzen A."/>
            <person name="Salamov A."/>
            <person name="Henrissat B."/>
            <person name="Wiebenga A."/>
            <person name="De vries R.P."/>
            <person name="Grigoriev I.V."/>
            <person name="Mortensen U.H."/>
            <person name="Andersen M.R."/>
            <person name="Baker S.E."/>
        </authorList>
    </citation>
    <scope>NUCLEOTIDE SEQUENCE [LARGE SCALE GENOMIC DNA]</scope>
    <source>
        <strain evidence="3 4">CBS 707.79</strain>
    </source>
</reference>
<dbReference type="OrthoDB" id="5360893at2759"/>
<dbReference type="InterPro" id="IPR013022">
    <property type="entry name" value="Xyl_isomerase-like_TIM-brl"/>
</dbReference>
<evidence type="ECO:0000259" key="2">
    <source>
        <dbReference type="Pfam" id="PF01261"/>
    </source>
</evidence>
<sequence>PVSFATYSIGTPTTPLPTKLSALSAAGFSGIELSFPDILQYGSTLYNRPISPTNYPELVQITTKIHELCDARNLTVMMLQPFANFEGWPRGSPEREDAFRRAEGWSEIMTAVGTSPPQSNPWPCEEHRWSAQQTPPSPPPLPRCKSKFNPPRNHHHRPKRLAYENWCWSSHAPRWSDIYALVHAVNRPNIGLCLDTFQTAGSEFADPTTSSGLIESEGVSLQEVKDRFAASMETLRTTVPAEKIYLLQVSDAYRPIPRLTKGVVDGMEPRARWSHAYRPVPYAGGYLPVEEVGRAVLGTGFRGWFSGEVFD</sequence>